<comment type="subcellular location">
    <subcellularLocation>
        <location evidence="1">Nucleus</location>
    </subcellularLocation>
</comment>
<evidence type="ECO:0008006" key="7">
    <source>
        <dbReference type="Google" id="ProtNLM"/>
    </source>
</evidence>
<dbReference type="InterPro" id="IPR052035">
    <property type="entry name" value="ZnF_BED_domain_contain"/>
</dbReference>
<keyword evidence="3" id="KW-0863">Zinc-finger</keyword>
<dbReference type="AlphaFoldDB" id="W2KF14"/>
<gene>
    <name evidence="6" type="ORF">L917_16397</name>
</gene>
<evidence type="ECO:0000256" key="1">
    <source>
        <dbReference type="ARBA" id="ARBA00004123"/>
    </source>
</evidence>
<dbReference type="VEuPathDB" id="FungiDB:PPTG_16739"/>
<organism evidence="6">
    <name type="scientific">Phytophthora nicotianae</name>
    <name type="common">Potato buckeye rot agent</name>
    <name type="synonym">Phytophthora parasitica</name>
    <dbReference type="NCBI Taxonomy" id="4792"/>
    <lineage>
        <taxon>Eukaryota</taxon>
        <taxon>Sar</taxon>
        <taxon>Stramenopiles</taxon>
        <taxon>Oomycota</taxon>
        <taxon>Peronosporomycetes</taxon>
        <taxon>Peronosporales</taxon>
        <taxon>Peronosporaceae</taxon>
        <taxon>Phytophthora</taxon>
    </lineage>
</organism>
<evidence type="ECO:0000256" key="5">
    <source>
        <dbReference type="ARBA" id="ARBA00023242"/>
    </source>
</evidence>
<dbReference type="Proteomes" id="UP000054423">
    <property type="component" value="Unassembled WGS sequence"/>
</dbReference>
<protein>
    <recommendedName>
        <fullName evidence="7">HAT C-terminal dimerisation domain-containing protein</fullName>
    </recommendedName>
</protein>
<proteinExistence type="predicted"/>
<dbReference type="VEuPathDB" id="FungiDB:PPTG_13733"/>
<dbReference type="GO" id="GO:0008270">
    <property type="term" value="F:zinc ion binding"/>
    <property type="evidence" value="ECO:0007669"/>
    <property type="project" value="UniProtKB-KW"/>
</dbReference>
<sequence>MLSAEFRAAYNLPFLNVLHDGCTTGSGKKLVGTSASFINLSWEFVNTALLVTVYNGSHESCKIKMLITSRIKEFYGIDIESMAQFTMSDTAPSAKKVSKLFEDSLPTDCAMHVLNLCLVYGMGMRENYETVYLLDPTTNKPKKERRLCTVGGPFPEGATLIKKVRSLNNYFNSPQSTERLAKVQQFYCLPELKPIVDCDTRVASSVTLFQRTIVNYPAFKAYFQHCESYDDPAVFEKFTFSEWRLLVEVEAITQSLADLARIEVQRSNQVSLDLIVLMKFALDRLATDTFHIYDLDAARPPKTNEKSLPRNDIQIGALSEKAMICVNRIKGQVLKRLPTLTDESVVILLLDPRTKFTVDSLIQPPKLRQEAVVGGVVSDEGSNVTAGLTEDEDDVDAVISKGKKVLRNAHREVFRAIHASNPNNSLHTDVDTPTNLDLVPSVDDKLVMCGAPLVASSSSSTPVASLHDQADEVLAKWYQHSVNWVPAALQQASDDQLTEADFTKSLLVRRRNDVCWNLQALCEHIDICHWYRETGAATFPTIAALARVWLGRSPSNAFQEHVFSTGAFVMGPPRTSTDNRRAETQVLMMHNRAEIRRMEHASVRICEKIDHATSL</sequence>
<dbReference type="GO" id="GO:0005634">
    <property type="term" value="C:nucleus"/>
    <property type="evidence" value="ECO:0007669"/>
    <property type="project" value="UniProtKB-SubCell"/>
</dbReference>
<dbReference type="OrthoDB" id="127633at2759"/>
<name>W2KF14_PHYNI</name>
<accession>W2KF14</accession>
<dbReference type="PANTHER" id="PTHR46481:SF10">
    <property type="entry name" value="ZINC FINGER BED DOMAIN-CONTAINING PROTEIN 39"/>
    <property type="match status" value="1"/>
</dbReference>
<evidence type="ECO:0000256" key="3">
    <source>
        <dbReference type="ARBA" id="ARBA00022771"/>
    </source>
</evidence>
<keyword evidence="5" id="KW-0539">Nucleus</keyword>
<evidence type="ECO:0000256" key="4">
    <source>
        <dbReference type="ARBA" id="ARBA00022833"/>
    </source>
</evidence>
<keyword evidence="4" id="KW-0862">Zinc</keyword>
<dbReference type="EMBL" id="KI681983">
    <property type="protein sequence ID" value="ETL83693.1"/>
    <property type="molecule type" value="Genomic_DNA"/>
</dbReference>
<dbReference type="InterPro" id="IPR012337">
    <property type="entry name" value="RNaseH-like_sf"/>
</dbReference>
<keyword evidence="2" id="KW-0479">Metal-binding</keyword>
<evidence type="ECO:0000313" key="6">
    <source>
        <dbReference type="EMBL" id="ETL83693.1"/>
    </source>
</evidence>
<dbReference type="PANTHER" id="PTHR46481">
    <property type="entry name" value="ZINC FINGER BED DOMAIN-CONTAINING PROTEIN 4"/>
    <property type="match status" value="1"/>
</dbReference>
<reference evidence="6" key="1">
    <citation type="submission" date="2013-11" db="EMBL/GenBank/DDBJ databases">
        <title>The Genome Sequence of Phytophthora parasitica CHvinca01.</title>
        <authorList>
            <consortium name="The Broad Institute Genomics Platform"/>
            <person name="Russ C."/>
            <person name="Tyler B."/>
            <person name="Panabieres F."/>
            <person name="Shan W."/>
            <person name="Tripathy S."/>
            <person name="Grunwald N."/>
            <person name="Machado M."/>
            <person name="Johnson C.S."/>
            <person name="Arredondo F."/>
            <person name="Hong C."/>
            <person name="Coffey M."/>
            <person name="Young S.K."/>
            <person name="Zeng Q."/>
            <person name="Gargeya S."/>
            <person name="Fitzgerald M."/>
            <person name="Abouelleil A."/>
            <person name="Alvarado L."/>
            <person name="Chapman S.B."/>
            <person name="Gainer-Dewar J."/>
            <person name="Goldberg J."/>
            <person name="Griggs A."/>
            <person name="Gujja S."/>
            <person name="Hansen M."/>
            <person name="Howarth C."/>
            <person name="Imamovic A."/>
            <person name="Ireland A."/>
            <person name="Larimer J."/>
            <person name="McCowan C."/>
            <person name="Murphy C."/>
            <person name="Pearson M."/>
            <person name="Poon T.W."/>
            <person name="Priest M."/>
            <person name="Roberts A."/>
            <person name="Saif S."/>
            <person name="Shea T."/>
            <person name="Sykes S."/>
            <person name="Wortman J."/>
            <person name="Nusbaum C."/>
            <person name="Birren B."/>
        </authorList>
    </citation>
    <scope>NUCLEOTIDE SEQUENCE [LARGE SCALE GENOMIC DNA]</scope>
    <source>
        <strain evidence="6">CHvinca01</strain>
    </source>
</reference>
<dbReference type="SUPFAM" id="SSF53098">
    <property type="entry name" value="Ribonuclease H-like"/>
    <property type="match status" value="1"/>
</dbReference>
<evidence type="ECO:0000256" key="2">
    <source>
        <dbReference type="ARBA" id="ARBA00022723"/>
    </source>
</evidence>